<dbReference type="Gene3D" id="1.10.287.130">
    <property type="match status" value="1"/>
</dbReference>
<evidence type="ECO:0000256" key="3">
    <source>
        <dbReference type="ARBA" id="ARBA00012438"/>
    </source>
</evidence>
<evidence type="ECO:0000256" key="11">
    <source>
        <dbReference type="SAM" id="Phobius"/>
    </source>
</evidence>
<evidence type="ECO:0000256" key="4">
    <source>
        <dbReference type="ARBA" id="ARBA00022553"/>
    </source>
</evidence>
<feature type="domain" description="Histidine kinase" evidence="12">
    <location>
        <begin position="221"/>
        <end position="433"/>
    </location>
</feature>
<dbReference type="SMART" id="SM00387">
    <property type="entry name" value="HATPase_c"/>
    <property type="match status" value="1"/>
</dbReference>
<dbReference type="InterPro" id="IPR013727">
    <property type="entry name" value="2CSK_N"/>
</dbReference>
<dbReference type="PANTHER" id="PTHR45436">
    <property type="entry name" value="SENSOR HISTIDINE KINASE YKOH"/>
    <property type="match status" value="1"/>
</dbReference>
<protein>
    <recommendedName>
        <fullName evidence="3">histidine kinase</fullName>
        <ecNumber evidence="3">2.7.13.3</ecNumber>
    </recommendedName>
</protein>
<comment type="subcellular location">
    <subcellularLocation>
        <location evidence="2">Membrane</location>
    </subcellularLocation>
</comment>
<dbReference type="RefSeq" id="WP_290359541.1">
    <property type="nucleotide sequence ID" value="NZ_JAUHHC010000003.1"/>
</dbReference>
<dbReference type="InterPro" id="IPR004358">
    <property type="entry name" value="Sig_transdc_His_kin-like_C"/>
</dbReference>
<dbReference type="PRINTS" id="PR00344">
    <property type="entry name" value="BCTRLSENSOR"/>
</dbReference>
<accession>A0ABT8DW20</accession>
<dbReference type="CDD" id="cd00082">
    <property type="entry name" value="HisKA"/>
    <property type="match status" value="1"/>
</dbReference>
<evidence type="ECO:0000256" key="8">
    <source>
        <dbReference type="ARBA" id="ARBA00022989"/>
    </source>
</evidence>
<evidence type="ECO:0000256" key="6">
    <source>
        <dbReference type="ARBA" id="ARBA00022692"/>
    </source>
</evidence>
<keyword evidence="8 11" id="KW-1133">Transmembrane helix</keyword>
<dbReference type="GO" id="GO:0004673">
    <property type="term" value="F:protein histidine kinase activity"/>
    <property type="evidence" value="ECO:0007669"/>
    <property type="project" value="UniProtKB-EC"/>
</dbReference>
<dbReference type="SUPFAM" id="SSF47384">
    <property type="entry name" value="Homodimeric domain of signal transducing histidine kinase"/>
    <property type="match status" value="1"/>
</dbReference>
<evidence type="ECO:0000256" key="7">
    <source>
        <dbReference type="ARBA" id="ARBA00022777"/>
    </source>
</evidence>
<gene>
    <name evidence="14" type="ORF">QWJ38_13185</name>
</gene>
<dbReference type="InterPro" id="IPR005467">
    <property type="entry name" value="His_kinase_dom"/>
</dbReference>
<dbReference type="Pfam" id="PF00512">
    <property type="entry name" value="HisKA"/>
    <property type="match status" value="1"/>
</dbReference>
<evidence type="ECO:0000256" key="9">
    <source>
        <dbReference type="ARBA" id="ARBA00023012"/>
    </source>
</evidence>
<comment type="caution">
    <text evidence="14">The sequence shown here is derived from an EMBL/GenBank/DDBJ whole genome shotgun (WGS) entry which is preliminary data.</text>
</comment>
<proteinExistence type="predicted"/>
<feature type="domain" description="HAMP" evidence="13">
    <location>
        <begin position="162"/>
        <end position="213"/>
    </location>
</feature>
<feature type="transmembrane region" description="Helical" evidence="11">
    <location>
        <begin position="138"/>
        <end position="161"/>
    </location>
</feature>
<dbReference type="InterPro" id="IPR003594">
    <property type="entry name" value="HATPase_dom"/>
</dbReference>
<dbReference type="EC" id="2.7.13.3" evidence="3"/>
<dbReference type="InterPro" id="IPR003661">
    <property type="entry name" value="HisK_dim/P_dom"/>
</dbReference>
<keyword evidence="5 14" id="KW-0808">Transferase</keyword>
<dbReference type="Pfam" id="PF08521">
    <property type="entry name" value="2CSK_N"/>
    <property type="match status" value="1"/>
</dbReference>
<dbReference type="InterPro" id="IPR003660">
    <property type="entry name" value="HAMP_dom"/>
</dbReference>
<keyword evidence="7 14" id="KW-0418">Kinase</keyword>
<dbReference type="PROSITE" id="PS50109">
    <property type="entry name" value="HIS_KIN"/>
    <property type="match status" value="1"/>
</dbReference>
<comment type="catalytic activity">
    <reaction evidence="1">
        <text>ATP + protein L-histidine = ADP + protein N-phospho-L-histidine.</text>
        <dbReference type="EC" id="2.7.13.3"/>
    </reaction>
</comment>
<evidence type="ECO:0000256" key="10">
    <source>
        <dbReference type="ARBA" id="ARBA00023136"/>
    </source>
</evidence>
<sequence length="446" mass="47647">MPAGSFALYRLMHDTAVSWLDLGLGDTALAISNFIRTHDGELLVEVSGQTDRALRFDRVDHIYYLVLAPEGQALLGDRQLAGPQIELGAGDWNFRDIELGGETLRLVSLGVACGVVGNVCQVRVAETTGKRVALRRELMLAVLVTMLVLSAGLVLAGRLAIQQGLRPLGELSAEVEQRDLDRLEPLSQPVPAEVGPLIAALNRLFERLRLAASGQQEFLSNAAHQLRTPLTSLRTEIDLALLEPHDAAVEPLLKRLQTSVDRSARLAQQMLSMARADAALPQDPQRELDLRDIAAEAAEDWVPRAVAAGQDLGFELQPAPVLGQGFLLRELLANLIHNSLSYAGEGARVTVRTGQREGRALLEVEDTGPGIPAALHHQMLRRFQRGPAASGNGSGLGLAIAHDIAARHGGSLSLHAGAQGQGLRVQLLLPLLTPPAASVQSGESAA</sequence>
<reference evidence="14 15" key="1">
    <citation type="submission" date="2023-06" db="EMBL/GenBank/DDBJ databases">
        <title>Pelomonas sp. PFR6 16S ribosomal RNA gene Genome sequencing and assembly.</title>
        <authorList>
            <person name="Woo H."/>
        </authorList>
    </citation>
    <scope>NUCLEOTIDE SEQUENCE [LARGE SCALE GENOMIC DNA]</scope>
    <source>
        <strain evidence="14 15">PFR6</strain>
    </source>
</reference>
<keyword evidence="6 11" id="KW-0812">Transmembrane</keyword>
<evidence type="ECO:0000259" key="13">
    <source>
        <dbReference type="PROSITE" id="PS50885"/>
    </source>
</evidence>
<keyword evidence="9" id="KW-0902">Two-component regulatory system</keyword>
<evidence type="ECO:0000256" key="5">
    <source>
        <dbReference type="ARBA" id="ARBA00022679"/>
    </source>
</evidence>
<evidence type="ECO:0000259" key="12">
    <source>
        <dbReference type="PROSITE" id="PS50109"/>
    </source>
</evidence>
<dbReference type="InterPro" id="IPR050428">
    <property type="entry name" value="TCS_sensor_his_kinase"/>
</dbReference>
<dbReference type="Gene3D" id="3.30.565.10">
    <property type="entry name" value="Histidine kinase-like ATPase, C-terminal domain"/>
    <property type="match status" value="1"/>
</dbReference>
<evidence type="ECO:0000256" key="1">
    <source>
        <dbReference type="ARBA" id="ARBA00000085"/>
    </source>
</evidence>
<dbReference type="SMART" id="SM00388">
    <property type="entry name" value="HisKA"/>
    <property type="match status" value="1"/>
</dbReference>
<evidence type="ECO:0000313" key="15">
    <source>
        <dbReference type="Proteomes" id="UP001228044"/>
    </source>
</evidence>
<name>A0ABT8DW20_9BURK</name>
<dbReference type="InterPro" id="IPR036097">
    <property type="entry name" value="HisK_dim/P_sf"/>
</dbReference>
<keyword evidence="4" id="KW-0597">Phosphoprotein</keyword>
<dbReference type="SUPFAM" id="SSF55874">
    <property type="entry name" value="ATPase domain of HSP90 chaperone/DNA topoisomerase II/histidine kinase"/>
    <property type="match status" value="1"/>
</dbReference>
<dbReference type="CDD" id="cd00075">
    <property type="entry name" value="HATPase"/>
    <property type="match status" value="1"/>
</dbReference>
<dbReference type="InterPro" id="IPR036890">
    <property type="entry name" value="HATPase_C_sf"/>
</dbReference>
<keyword evidence="15" id="KW-1185">Reference proteome</keyword>
<evidence type="ECO:0000256" key="2">
    <source>
        <dbReference type="ARBA" id="ARBA00004370"/>
    </source>
</evidence>
<dbReference type="Proteomes" id="UP001228044">
    <property type="component" value="Unassembled WGS sequence"/>
</dbReference>
<dbReference type="Pfam" id="PF02518">
    <property type="entry name" value="HATPase_c"/>
    <property type="match status" value="1"/>
</dbReference>
<dbReference type="EMBL" id="JAUHHC010000003">
    <property type="protein sequence ID" value="MDN3921240.1"/>
    <property type="molecule type" value="Genomic_DNA"/>
</dbReference>
<evidence type="ECO:0000313" key="14">
    <source>
        <dbReference type="EMBL" id="MDN3921240.1"/>
    </source>
</evidence>
<dbReference type="PROSITE" id="PS50885">
    <property type="entry name" value="HAMP"/>
    <property type="match status" value="1"/>
</dbReference>
<organism evidence="14 15">
    <name type="scientific">Roseateles violae</name>
    <dbReference type="NCBI Taxonomy" id="3058042"/>
    <lineage>
        <taxon>Bacteria</taxon>
        <taxon>Pseudomonadati</taxon>
        <taxon>Pseudomonadota</taxon>
        <taxon>Betaproteobacteria</taxon>
        <taxon>Burkholderiales</taxon>
        <taxon>Sphaerotilaceae</taxon>
        <taxon>Roseateles</taxon>
    </lineage>
</organism>
<keyword evidence="10 11" id="KW-0472">Membrane</keyword>
<dbReference type="PANTHER" id="PTHR45436:SF1">
    <property type="entry name" value="SENSOR PROTEIN QSEC"/>
    <property type="match status" value="1"/>
</dbReference>